<dbReference type="PIRSF" id="PIRSF021320">
    <property type="entry name" value="DUF984"/>
    <property type="match status" value="1"/>
</dbReference>
<reference evidence="3" key="1">
    <citation type="submission" date="2015-01" db="EMBL/GenBank/DDBJ databases">
        <authorList>
            <person name="Andreevskaya M."/>
        </authorList>
    </citation>
    <scope>NUCLEOTIDE SEQUENCE [LARGE SCALE GENOMIC DNA]</scope>
    <source>
        <strain evidence="3">MKFS47</strain>
    </source>
</reference>
<dbReference type="PANTHER" id="PTHR39203">
    <property type="entry name" value="CYTOPLASMIC PROTEIN-RELATED"/>
    <property type="match status" value="1"/>
</dbReference>
<dbReference type="Gene3D" id="3.10.400.10">
    <property type="entry name" value="Sulfate adenylyltransferase"/>
    <property type="match status" value="1"/>
</dbReference>
<dbReference type="InterPro" id="IPR007374">
    <property type="entry name" value="ASCH_domain"/>
</dbReference>
<evidence type="ECO:0000313" key="2">
    <source>
        <dbReference type="EMBL" id="CEN28823.1"/>
    </source>
</evidence>
<dbReference type="SMART" id="SM01022">
    <property type="entry name" value="ASCH"/>
    <property type="match status" value="1"/>
</dbReference>
<dbReference type="Proteomes" id="UP000033166">
    <property type="component" value="Chromosome I"/>
</dbReference>
<dbReference type="SUPFAM" id="SSF88697">
    <property type="entry name" value="PUA domain-like"/>
    <property type="match status" value="1"/>
</dbReference>
<accession>A0A0D6DXX6</accession>
<dbReference type="KEGG" id="lpk:LACPI_1623"/>
<evidence type="ECO:0000313" key="3">
    <source>
        <dbReference type="Proteomes" id="UP000033166"/>
    </source>
</evidence>
<dbReference type="InterPro" id="IPR015947">
    <property type="entry name" value="PUA-like_sf"/>
</dbReference>
<sequence length="151" mass="16749">MTELATYIANFKRQHPTYQDQDIAAYAFGGGEVMADELAALVVAGHKQGTTSLYQAYEVENEPLPKVGDVCVILDGKGRPTSVVINTAIEVLPFNDVTAHHALLESEGDRTLAYWRRAHIDFFTHAYAPESGIKFTPASLVVFEKFQLLYK</sequence>
<dbReference type="AlphaFoldDB" id="A0A0D6DXX6"/>
<proteinExistence type="predicted"/>
<name>A0A0D6DXX6_9LACT</name>
<dbReference type="HOGENOM" id="CLU_102450_0_0_9"/>
<dbReference type="RefSeq" id="WP_047915881.1">
    <property type="nucleotide sequence ID" value="NZ_LN774769.1"/>
</dbReference>
<feature type="domain" description="ASCH" evidence="1">
    <location>
        <begin position="26"/>
        <end position="150"/>
    </location>
</feature>
<dbReference type="EMBL" id="LN774769">
    <property type="protein sequence ID" value="CEN28823.1"/>
    <property type="molecule type" value="Genomic_DNA"/>
</dbReference>
<dbReference type="PANTHER" id="PTHR39203:SF1">
    <property type="entry name" value="CYTOPLASMIC PROTEIN"/>
    <property type="match status" value="1"/>
</dbReference>
<organism evidence="2 3">
    <name type="scientific">Pseudolactococcus piscium MKFS47</name>
    <dbReference type="NCBI Taxonomy" id="297352"/>
    <lineage>
        <taxon>Bacteria</taxon>
        <taxon>Bacillati</taxon>
        <taxon>Bacillota</taxon>
        <taxon>Bacilli</taxon>
        <taxon>Lactobacillales</taxon>
        <taxon>Streptococcaceae</taxon>
        <taxon>Pseudolactococcus</taxon>
    </lineage>
</organism>
<dbReference type="CDD" id="cd06553">
    <property type="entry name" value="ASCH_Ef3133_like"/>
    <property type="match status" value="1"/>
</dbReference>
<dbReference type="Pfam" id="PF04266">
    <property type="entry name" value="ASCH"/>
    <property type="match status" value="1"/>
</dbReference>
<protein>
    <submittedName>
        <fullName evidence="2">ASCH domain-containing protein</fullName>
    </submittedName>
</protein>
<evidence type="ECO:0000259" key="1">
    <source>
        <dbReference type="SMART" id="SM01022"/>
    </source>
</evidence>
<gene>
    <name evidence="2" type="ORF">LACPI_1623</name>
</gene>
<dbReference type="InterPro" id="IPR009326">
    <property type="entry name" value="DUF984"/>
</dbReference>